<dbReference type="Pfam" id="PF21343">
    <property type="entry name" value="ACAD9-ACADV_C"/>
    <property type="match status" value="1"/>
</dbReference>
<keyword evidence="9" id="KW-1185">Reference proteome</keyword>
<dbReference type="InterPro" id="IPR036250">
    <property type="entry name" value="AcylCo_DH-like_C"/>
</dbReference>
<evidence type="ECO:0000313" key="8">
    <source>
        <dbReference type="EnsemblMetazoa" id="MESCA012432-PA"/>
    </source>
</evidence>
<dbReference type="InterPro" id="IPR046373">
    <property type="entry name" value="Acyl-CoA_Oxase/DH_mid-dom_sf"/>
</dbReference>
<sequence length="340" mass="38813">TVNFKNVKLNESHIIWKNENHKVGEVYMKSSRLRSSLVGLELSKKIVNYLANYCIDTNNVEVSKDMELRIKYQVVAPLYAMESMIYYTAGLIDEFEDQDVTLEAAVTKYYTSQNMFKIARAALDFMGPKALLKGEPSEEFLRNAAELYTLGEPIETLKSFIALTGLQHAGVCMSDDVFKSRNPLFNPMHMFKKFIKSSDIETISTKMGLNENLHPSLAGPAECIELSVTRLKMCVEMLFNRYGNEIVQRQVEIKAEIISMLRMYTSASRASRSYCIGLRLADELLTAIAINLHGKERIKVLAAEIMKGPYLTNDHNLQKMSKQIFKSKGFFFEHPLTYNY</sequence>
<evidence type="ECO:0000256" key="5">
    <source>
        <dbReference type="ARBA" id="ARBA00023002"/>
    </source>
</evidence>
<evidence type="ECO:0000256" key="2">
    <source>
        <dbReference type="ARBA" id="ARBA00022630"/>
    </source>
</evidence>
<name>T1H6V0_MEGSC</name>
<dbReference type="EnsemblMetazoa" id="MESCA012432-RA">
    <property type="protein sequence ID" value="MESCA012432-PA"/>
    <property type="gene ID" value="MESCA012432"/>
</dbReference>
<keyword evidence="4" id="KW-0809">Transit peptide</keyword>
<protein>
    <submittedName>
        <fullName evidence="8">Uncharacterized protein</fullName>
    </submittedName>
</protein>
<dbReference type="AlphaFoldDB" id="T1H6V0"/>
<dbReference type="SUPFAM" id="SSF47203">
    <property type="entry name" value="Acyl-CoA dehydrogenase C-terminal domain-like"/>
    <property type="match status" value="1"/>
</dbReference>
<proteinExistence type="predicted"/>
<keyword evidence="2" id="KW-0285">Flavoprotein</keyword>
<dbReference type="Proteomes" id="UP000015102">
    <property type="component" value="Unassembled WGS sequence"/>
</dbReference>
<dbReference type="Gene3D" id="1.20.140.10">
    <property type="entry name" value="Butyryl-CoA Dehydrogenase, subunit A, domain 3"/>
    <property type="match status" value="2"/>
</dbReference>
<evidence type="ECO:0000256" key="4">
    <source>
        <dbReference type="ARBA" id="ARBA00022946"/>
    </source>
</evidence>
<dbReference type="HOGENOM" id="CLU_055384_1_0_1"/>
<dbReference type="GO" id="GO:0016627">
    <property type="term" value="F:oxidoreductase activity, acting on the CH-CH group of donors"/>
    <property type="evidence" value="ECO:0007669"/>
    <property type="project" value="InterPro"/>
</dbReference>
<evidence type="ECO:0000259" key="7">
    <source>
        <dbReference type="Pfam" id="PF21343"/>
    </source>
</evidence>
<reference evidence="9" key="1">
    <citation type="submission" date="2013-02" db="EMBL/GenBank/DDBJ databases">
        <authorList>
            <person name="Hughes D."/>
        </authorList>
    </citation>
    <scope>NUCLEOTIDE SEQUENCE</scope>
    <source>
        <strain>Durham</strain>
        <strain evidence="9">NC isolate 2 -- Noor lab</strain>
    </source>
</reference>
<accession>T1H6V0</accession>
<dbReference type="Gene3D" id="2.40.110.10">
    <property type="entry name" value="Butyryl-CoA Dehydrogenase, subunit A, domain 2"/>
    <property type="match status" value="1"/>
</dbReference>
<feature type="domain" description="Acyl-CoA dehydrogenase/oxidase C-terminal" evidence="6">
    <location>
        <begin position="76"/>
        <end position="147"/>
    </location>
</feature>
<dbReference type="Pfam" id="PF00441">
    <property type="entry name" value="Acyl-CoA_dh_1"/>
    <property type="match status" value="1"/>
</dbReference>
<dbReference type="STRING" id="36166.T1H6V0"/>
<dbReference type="InterPro" id="IPR049448">
    <property type="entry name" value="ACAD9/ACADV-like_C"/>
</dbReference>
<keyword evidence="3" id="KW-0274">FAD</keyword>
<dbReference type="OMA" id="NESHIIW"/>
<evidence type="ECO:0000259" key="6">
    <source>
        <dbReference type="Pfam" id="PF00441"/>
    </source>
</evidence>
<comment type="cofactor">
    <cofactor evidence="1">
        <name>FAD</name>
        <dbReference type="ChEBI" id="CHEBI:57692"/>
    </cofactor>
</comment>
<keyword evidence="5" id="KW-0560">Oxidoreductase</keyword>
<evidence type="ECO:0000256" key="3">
    <source>
        <dbReference type="ARBA" id="ARBA00022827"/>
    </source>
</evidence>
<reference evidence="8" key="2">
    <citation type="submission" date="2015-06" db="UniProtKB">
        <authorList>
            <consortium name="EnsemblMetazoa"/>
        </authorList>
    </citation>
    <scope>IDENTIFICATION</scope>
</reference>
<evidence type="ECO:0000313" key="9">
    <source>
        <dbReference type="Proteomes" id="UP000015102"/>
    </source>
</evidence>
<dbReference type="InterPro" id="IPR009075">
    <property type="entry name" value="AcylCo_DH/oxidase_C"/>
</dbReference>
<organism evidence="8 9">
    <name type="scientific">Megaselia scalaris</name>
    <name type="common">Humpbacked fly</name>
    <name type="synonym">Phora scalaris</name>
    <dbReference type="NCBI Taxonomy" id="36166"/>
    <lineage>
        <taxon>Eukaryota</taxon>
        <taxon>Metazoa</taxon>
        <taxon>Ecdysozoa</taxon>
        <taxon>Arthropoda</taxon>
        <taxon>Hexapoda</taxon>
        <taxon>Insecta</taxon>
        <taxon>Pterygota</taxon>
        <taxon>Neoptera</taxon>
        <taxon>Endopterygota</taxon>
        <taxon>Diptera</taxon>
        <taxon>Brachycera</taxon>
        <taxon>Muscomorpha</taxon>
        <taxon>Platypezoidea</taxon>
        <taxon>Phoridae</taxon>
        <taxon>Megaseliini</taxon>
        <taxon>Megaselia</taxon>
    </lineage>
</organism>
<feature type="domain" description="ACAD9/ACADV-like C-terminal" evidence="7">
    <location>
        <begin position="215"/>
        <end position="329"/>
    </location>
</feature>
<evidence type="ECO:0000256" key="1">
    <source>
        <dbReference type="ARBA" id="ARBA00001974"/>
    </source>
</evidence>